<evidence type="ECO:0000313" key="2">
    <source>
        <dbReference type="Proteomes" id="UP000325577"/>
    </source>
</evidence>
<accession>A0A5J5B3U2</accession>
<organism evidence="1 2">
    <name type="scientific">Nyssa sinensis</name>
    <dbReference type="NCBI Taxonomy" id="561372"/>
    <lineage>
        <taxon>Eukaryota</taxon>
        <taxon>Viridiplantae</taxon>
        <taxon>Streptophyta</taxon>
        <taxon>Embryophyta</taxon>
        <taxon>Tracheophyta</taxon>
        <taxon>Spermatophyta</taxon>
        <taxon>Magnoliopsida</taxon>
        <taxon>eudicotyledons</taxon>
        <taxon>Gunneridae</taxon>
        <taxon>Pentapetalae</taxon>
        <taxon>asterids</taxon>
        <taxon>Cornales</taxon>
        <taxon>Nyssaceae</taxon>
        <taxon>Nyssa</taxon>
    </lineage>
</organism>
<dbReference type="OrthoDB" id="28737at2759"/>
<name>A0A5J5B3U2_9ASTE</name>
<protein>
    <submittedName>
        <fullName evidence="1">Uncharacterized protein</fullName>
    </submittedName>
</protein>
<dbReference type="AlphaFoldDB" id="A0A5J5B3U2"/>
<proteinExistence type="predicted"/>
<dbReference type="EMBL" id="CM018039">
    <property type="protein sequence ID" value="KAA8537224.1"/>
    <property type="molecule type" value="Genomic_DNA"/>
</dbReference>
<evidence type="ECO:0000313" key="1">
    <source>
        <dbReference type="EMBL" id="KAA8537224.1"/>
    </source>
</evidence>
<keyword evidence="2" id="KW-1185">Reference proteome</keyword>
<dbReference type="Proteomes" id="UP000325577">
    <property type="component" value="Linkage Group LG16"/>
</dbReference>
<sequence>MGFESATVDETIVNGVVLEAVDQTVAEVFGREDYDLVMLWQYLVLLKTGQRLCEELDVATITQTDINTLKYCGGVNPGNLNPNMKAVSINQFQLRIGAGGGVLLLWDSKQEEVENKAILTTKHSDDEQYIWESQAGGSFTVTRDLP</sequence>
<reference evidence="1 2" key="1">
    <citation type="submission" date="2019-09" db="EMBL/GenBank/DDBJ databases">
        <title>A chromosome-level genome assembly of the Chinese tupelo Nyssa sinensis.</title>
        <authorList>
            <person name="Yang X."/>
            <person name="Kang M."/>
            <person name="Yang Y."/>
            <person name="Xiong H."/>
            <person name="Wang M."/>
            <person name="Zhang Z."/>
            <person name="Wang Z."/>
            <person name="Wu H."/>
            <person name="Ma T."/>
            <person name="Liu J."/>
            <person name="Xi Z."/>
        </authorList>
    </citation>
    <scope>NUCLEOTIDE SEQUENCE [LARGE SCALE GENOMIC DNA]</scope>
    <source>
        <strain evidence="1">J267</strain>
        <tissue evidence="1">Leaf</tissue>
    </source>
</reference>
<gene>
    <name evidence="1" type="ORF">F0562_029702</name>
</gene>